<evidence type="ECO:0000313" key="6">
    <source>
        <dbReference type="EMBL" id="SFL63525.1"/>
    </source>
</evidence>
<protein>
    <recommendedName>
        <fullName evidence="5">Glutamate--cysteine ligase</fullName>
        <ecNumber evidence="5">6.3.2.2</ecNumber>
    </recommendedName>
</protein>
<keyword evidence="3 5" id="KW-0067">ATP-binding</keyword>
<proteinExistence type="inferred from homology"/>
<sequence>MEYSKQIKALVNYIRQAETKAADFKLGLEFENLVLNQDLTAVSYRGEHGISSILEKLSVNNWQKIYEAKNLIALQKDNCTITLEPGGQLELSISPYQSLKKIEKIYLAFWQEIKPILQENKQILMAVGYQPITKISEIPLLPKKRYHYMYKYFNNKGEFAHHMMKGTASLQLSIDYEDEADYQKKIRAAYFLTPMIYYLFDNTAFFSSKITSGPSVRANIWSHCDSNRSGIINGVFSENFSYKSYAEYILNTPAIIDKDNNKLVYSKETLIKDLMKNNNSQQIEHYLSMVFPDIRTKKYIEIRTADAVPYPYNFAFAALLKGLFYQKENLNYLYQESLKYNQAEFLDFKNKMLSNNSYQTRKALISLLIEKAASGLPAVESAYLDPLKDIQQQYGNFKNKTLALFKEKINKKSALQWCILDNKTCS</sequence>
<keyword evidence="1 5" id="KW-0436">Ligase</keyword>
<dbReference type="Pfam" id="PF04107">
    <property type="entry name" value="GCS2"/>
    <property type="match status" value="1"/>
</dbReference>
<organism evidence="6 7">
    <name type="scientific">Halanaerobium salsuginis</name>
    <dbReference type="NCBI Taxonomy" id="29563"/>
    <lineage>
        <taxon>Bacteria</taxon>
        <taxon>Bacillati</taxon>
        <taxon>Bacillota</taxon>
        <taxon>Clostridia</taxon>
        <taxon>Halanaerobiales</taxon>
        <taxon>Halanaerobiaceae</taxon>
        <taxon>Halanaerobium</taxon>
    </lineage>
</organism>
<dbReference type="PANTHER" id="PTHR34378:SF1">
    <property type="entry name" value="GLUTAMATE--CYSTEINE LIGASE, CHLOROPLASTIC"/>
    <property type="match status" value="1"/>
</dbReference>
<keyword evidence="7" id="KW-1185">Reference proteome</keyword>
<reference evidence="6 7" key="1">
    <citation type="submission" date="2016-10" db="EMBL/GenBank/DDBJ databases">
        <authorList>
            <person name="de Groot N.N."/>
        </authorList>
    </citation>
    <scope>NUCLEOTIDE SEQUENCE [LARGE SCALE GENOMIC DNA]</scope>
    <source>
        <strain evidence="6 7">ATCC 51327</strain>
    </source>
</reference>
<dbReference type="GO" id="GO:0004357">
    <property type="term" value="F:glutamate-cysteine ligase activity"/>
    <property type="evidence" value="ECO:0007669"/>
    <property type="project" value="UniProtKB-UniRule"/>
</dbReference>
<comment type="function">
    <text evidence="5">Catalyzes the synthesis of gamma-glutamylcysteine (gamma-GC).</text>
</comment>
<dbReference type="EMBL" id="FOTI01000021">
    <property type="protein sequence ID" value="SFL63525.1"/>
    <property type="molecule type" value="Genomic_DNA"/>
</dbReference>
<dbReference type="AlphaFoldDB" id="A0A1I4JAB0"/>
<dbReference type="RefSeq" id="WP_089861758.1">
    <property type="nucleotide sequence ID" value="NZ_FOTI01000021.1"/>
</dbReference>
<dbReference type="PANTHER" id="PTHR34378">
    <property type="entry name" value="GLUTAMATE--CYSTEINE LIGASE, CHLOROPLASTIC"/>
    <property type="match status" value="1"/>
</dbReference>
<evidence type="ECO:0000256" key="1">
    <source>
        <dbReference type="ARBA" id="ARBA00022598"/>
    </source>
</evidence>
<evidence type="ECO:0000256" key="3">
    <source>
        <dbReference type="ARBA" id="ARBA00022840"/>
    </source>
</evidence>
<dbReference type="PIRSF" id="PIRSF017901">
    <property type="entry name" value="GCL"/>
    <property type="match status" value="1"/>
</dbReference>
<dbReference type="Gene3D" id="3.30.590.20">
    <property type="match status" value="1"/>
</dbReference>
<dbReference type="GO" id="GO:0005524">
    <property type="term" value="F:ATP binding"/>
    <property type="evidence" value="ECO:0007669"/>
    <property type="project" value="UniProtKB-UniRule"/>
</dbReference>
<keyword evidence="2 5" id="KW-0547">Nucleotide-binding</keyword>
<dbReference type="SUPFAM" id="SSF55931">
    <property type="entry name" value="Glutamine synthetase/guanido kinase"/>
    <property type="match status" value="1"/>
</dbReference>
<dbReference type="OrthoDB" id="9780152at2"/>
<evidence type="ECO:0000313" key="7">
    <source>
        <dbReference type="Proteomes" id="UP000199006"/>
    </source>
</evidence>
<name>A0A1I4JAB0_9FIRM</name>
<comment type="catalytic activity">
    <reaction evidence="4 5">
        <text>L-cysteine + L-glutamate + ATP = gamma-L-glutamyl-L-cysteine + ADP + phosphate + H(+)</text>
        <dbReference type="Rhea" id="RHEA:13285"/>
        <dbReference type="ChEBI" id="CHEBI:15378"/>
        <dbReference type="ChEBI" id="CHEBI:29985"/>
        <dbReference type="ChEBI" id="CHEBI:30616"/>
        <dbReference type="ChEBI" id="CHEBI:35235"/>
        <dbReference type="ChEBI" id="CHEBI:43474"/>
        <dbReference type="ChEBI" id="CHEBI:58173"/>
        <dbReference type="ChEBI" id="CHEBI:456216"/>
        <dbReference type="EC" id="6.3.2.2"/>
    </reaction>
</comment>
<gene>
    <name evidence="6" type="ORF">SAMN02983006_01660</name>
</gene>
<dbReference type="GO" id="GO:0006750">
    <property type="term" value="P:glutathione biosynthetic process"/>
    <property type="evidence" value="ECO:0007669"/>
    <property type="project" value="UniProtKB-UniRule"/>
</dbReference>
<dbReference type="EC" id="6.3.2.2" evidence="5"/>
<evidence type="ECO:0000256" key="4">
    <source>
        <dbReference type="ARBA" id="ARBA00048819"/>
    </source>
</evidence>
<dbReference type="InterPro" id="IPR014746">
    <property type="entry name" value="Gln_synth/guanido_kin_cat_dom"/>
</dbReference>
<dbReference type="STRING" id="29563.SAMN02983006_01660"/>
<accession>A0A1I4JAB0</accession>
<dbReference type="Proteomes" id="UP000199006">
    <property type="component" value="Unassembled WGS sequence"/>
</dbReference>
<evidence type="ECO:0000256" key="5">
    <source>
        <dbReference type="PIRNR" id="PIRNR017901"/>
    </source>
</evidence>
<dbReference type="InterPro" id="IPR006336">
    <property type="entry name" value="GCS2"/>
</dbReference>
<evidence type="ECO:0000256" key="2">
    <source>
        <dbReference type="ARBA" id="ARBA00022741"/>
    </source>
</evidence>
<comment type="similarity">
    <text evidence="5">Belongs to the glutamate--cysteine ligase type 2 family. EgtA subfamily.</text>
</comment>
<dbReference type="InterPro" id="IPR035434">
    <property type="entry name" value="GCL_bact_plant"/>
</dbReference>